<organism evidence="1 2">
    <name type="scientific">Methanobrevibacter arboriphilus JCM 13429 = DSM 1125</name>
    <dbReference type="NCBI Taxonomy" id="1300164"/>
    <lineage>
        <taxon>Archaea</taxon>
        <taxon>Methanobacteriati</taxon>
        <taxon>Methanobacteriota</taxon>
        <taxon>Methanomada group</taxon>
        <taxon>Methanobacteria</taxon>
        <taxon>Methanobacteriales</taxon>
        <taxon>Methanobacteriaceae</taxon>
        <taxon>Methanobrevibacter</taxon>
    </lineage>
</organism>
<comment type="caution">
    <text evidence="1">The sequence shown here is derived from an EMBL/GenBank/DDBJ whole genome shotgun (WGS) entry which is preliminary data.</text>
</comment>
<dbReference type="AlphaFoldDB" id="A0A1V6N5H4"/>
<gene>
    <name evidence="1" type="ORF">MBBAR_1c02450</name>
</gene>
<sequence length="148" mass="17331">MLKIRVRDTMSYDTFLKIMKNGWGGTIECSENSLHDPSISTMYSRIRMNPFDALAVDRLAHKINANFRVDNNGIVIHQTSHKNKQMKIIWENIINVYNTEITSEILIKVVDGNELIITPPFVKRFFLKHYFVNEFISYINNHILKNKS</sequence>
<keyword evidence="2" id="KW-1185">Reference proteome</keyword>
<evidence type="ECO:0000313" key="2">
    <source>
        <dbReference type="Proteomes" id="UP000191661"/>
    </source>
</evidence>
<protein>
    <submittedName>
        <fullName evidence="1">Uncharacterized protein</fullName>
    </submittedName>
</protein>
<evidence type="ECO:0000313" key="1">
    <source>
        <dbReference type="EMBL" id="OQD59837.1"/>
    </source>
</evidence>
<reference evidence="1 2" key="1">
    <citation type="submission" date="2014-12" db="EMBL/GenBank/DDBJ databases">
        <title>Genome sequence of Methanobrevibacter arboriphilicus DH1, DSM1125.</title>
        <authorList>
            <person name="Poehlein A."/>
            <person name="Thauer R.K."/>
            <person name="Seedorf H."/>
            <person name="Daniel R."/>
        </authorList>
    </citation>
    <scope>NUCLEOTIDE SEQUENCE [LARGE SCALE GENOMIC DNA]</scope>
    <source>
        <strain evidence="1 2">DH1</strain>
    </source>
</reference>
<proteinExistence type="predicted"/>
<accession>A0A1V6N5H4</accession>
<dbReference type="EMBL" id="JXMW01000001">
    <property type="protein sequence ID" value="OQD59837.1"/>
    <property type="molecule type" value="Genomic_DNA"/>
</dbReference>
<name>A0A1V6N5H4_METAZ</name>
<dbReference type="Proteomes" id="UP000191661">
    <property type="component" value="Unassembled WGS sequence"/>
</dbReference>